<reference evidence="1 2" key="1">
    <citation type="submission" date="2014-04" db="EMBL/GenBank/DDBJ databases">
        <authorList>
            <consortium name="DOE Joint Genome Institute"/>
            <person name="Kuo A."/>
            <person name="Tarkka M."/>
            <person name="Buscot F."/>
            <person name="Kohler A."/>
            <person name="Nagy L.G."/>
            <person name="Floudas D."/>
            <person name="Copeland A."/>
            <person name="Barry K.W."/>
            <person name="Cichocki N."/>
            <person name="Veneault-Fourrey C."/>
            <person name="LaButti K."/>
            <person name="Lindquist E.A."/>
            <person name="Lipzen A."/>
            <person name="Lundell T."/>
            <person name="Morin E."/>
            <person name="Murat C."/>
            <person name="Sun H."/>
            <person name="Tunlid A."/>
            <person name="Henrissat B."/>
            <person name="Grigoriev I.V."/>
            <person name="Hibbett D.S."/>
            <person name="Martin F."/>
            <person name="Nordberg H.P."/>
            <person name="Cantor M.N."/>
            <person name="Hua S.X."/>
        </authorList>
    </citation>
    <scope>NUCLEOTIDE SEQUENCE [LARGE SCALE GENOMIC DNA]</scope>
    <source>
        <strain evidence="1 2">F 1598</strain>
    </source>
</reference>
<proteinExistence type="predicted"/>
<evidence type="ECO:0000313" key="2">
    <source>
        <dbReference type="Proteomes" id="UP000054166"/>
    </source>
</evidence>
<dbReference type="EMBL" id="KN833001">
    <property type="protein sequence ID" value="KIM81034.1"/>
    <property type="molecule type" value="Genomic_DNA"/>
</dbReference>
<dbReference type="Proteomes" id="UP000054166">
    <property type="component" value="Unassembled WGS sequence"/>
</dbReference>
<dbReference type="InParanoid" id="A0A0C3FMM8"/>
<accession>A0A0C3FMM8</accession>
<name>A0A0C3FMM8_PILCF</name>
<evidence type="ECO:0008006" key="3">
    <source>
        <dbReference type="Google" id="ProtNLM"/>
    </source>
</evidence>
<gene>
    <name evidence="1" type="ORF">PILCRDRAFT_510806</name>
</gene>
<keyword evidence="2" id="KW-1185">Reference proteome</keyword>
<dbReference type="AlphaFoldDB" id="A0A0C3FMM8"/>
<dbReference type="HOGENOM" id="CLU_816654_0_0_1"/>
<dbReference type="OrthoDB" id="2840902at2759"/>
<dbReference type="InterPro" id="IPR028994">
    <property type="entry name" value="Integrin_alpha_N"/>
</dbReference>
<protein>
    <recommendedName>
        <fullName evidence="3">VCBS repeat-containing protein</fullName>
    </recommendedName>
</protein>
<reference evidence="2" key="2">
    <citation type="submission" date="2015-01" db="EMBL/GenBank/DDBJ databases">
        <title>Evolutionary Origins and Diversification of the Mycorrhizal Mutualists.</title>
        <authorList>
            <consortium name="DOE Joint Genome Institute"/>
            <consortium name="Mycorrhizal Genomics Consortium"/>
            <person name="Kohler A."/>
            <person name="Kuo A."/>
            <person name="Nagy L.G."/>
            <person name="Floudas D."/>
            <person name="Copeland A."/>
            <person name="Barry K.W."/>
            <person name="Cichocki N."/>
            <person name="Veneault-Fourrey C."/>
            <person name="LaButti K."/>
            <person name="Lindquist E.A."/>
            <person name="Lipzen A."/>
            <person name="Lundell T."/>
            <person name="Morin E."/>
            <person name="Murat C."/>
            <person name="Riley R."/>
            <person name="Ohm R."/>
            <person name="Sun H."/>
            <person name="Tunlid A."/>
            <person name="Henrissat B."/>
            <person name="Grigoriev I.V."/>
            <person name="Hibbett D.S."/>
            <person name="Martin F."/>
        </authorList>
    </citation>
    <scope>NUCLEOTIDE SEQUENCE [LARGE SCALE GENOMIC DNA]</scope>
    <source>
        <strain evidence="2">F 1598</strain>
    </source>
</reference>
<evidence type="ECO:0000313" key="1">
    <source>
        <dbReference type="EMBL" id="KIM81034.1"/>
    </source>
</evidence>
<dbReference type="SUPFAM" id="SSF69318">
    <property type="entry name" value="Integrin alpha N-terminal domain"/>
    <property type="match status" value="1"/>
</dbReference>
<sequence>MGTPTNTFTPVYQQGDPGDGIGGYDLKSTADLAFAFDYEHSGKTDYLALYRPGTGTIWILRNNKGNFTPVYQQGDPGDGIGGYDLKSPADRAFAFDYDHSGKLDHIALYRPATSTIWILRNDSGKFTPVYQQGDPGNGIGGYDLKSSEDEVFAFDYDHSGKLDHLALYRPGTGTIWILSNNKGTFMPVYQQGDPGNGIGGYDLKSPADRAFAFDYDHSGKLDYLALYRPATGTIWILRNNNGNFTPVYQQGDPGNGIGGYDLKSPADHVFAFDYQRIGKLDHLTLYRPGTGTIWILRNDNGNFTPVYQQGDPGDGIGGYDLKSPADSAFAFDYDNSGKLDYLTLYRPGTGTIRILRNDIK</sequence>
<organism evidence="1 2">
    <name type="scientific">Piloderma croceum (strain F 1598)</name>
    <dbReference type="NCBI Taxonomy" id="765440"/>
    <lineage>
        <taxon>Eukaryota</taxon>
        <taxon>Fungi</taxon>
        <taxon>Dikarya</taxon>
        <taxon>Basidiomycota</taxon>
        <taxon>Agaricomycotina</taxon>
        <taxon>Agaricomycetes</taxon>
        <taxon>Agaricomycetidae</taxon>
        <taxon>Atheliales</taxon>
        <taxon>Atheliaceae</taxon>
        <taxon>Piloderma</taxon>
    </lineage>
</organism>